<keyword evidence="3" id="KW-0732">Signal</keyword>
<evidence type="ECO:0000313" key="5">
    <source>
        <dbReference type="Proteomes" id="UP001178507"/>
    </source>
</evidence>
<name>A0AA36NB01_9DINO</name>
<keyword evidence="2" id="KW-0812">Transmembrane</keyword>
<organism evidence="4 5">
    <name type="scientific">Effrenium voratum</name>
    <dbReference type="NCBI Taxonomy" id="2562239"/>
    <lineage>
        <taxon>Eukaryota</taxon>
        <taxon>Sar</taxon>
        <taxon>Alveolata</taxon>
        <taxon>Dinophyceae</taxon>
        <taxon>Suessiales</taxon>
        <taxon>Symbiodiniaceae</taxon>
        <taxon>Effrenium</taxon>
    </lineage>
</organism>
<keyword evidence="2" id="KW-1133">Transmembrane helix</keyword>
<sequence length="216" mass="22573">MLRALRFAGVLLAVSSSAAELLDELTDFSCALVQRGAHAVARSSTAASDSTRLEGTLQRAGEAADAMSKDAEFLVRELSRLEEALGHQQKRSPAADPVAPASDPNSEELARALAPMLDTGISLDLPNATDTHAVGFVGSSSAMQSSLPVWMQSAISFGGELTPVAGEAVWGSLIVLVLFACVWLAWCCLQPAKAEPEETVDLFGGMFANSQPANVA</sequence>
<comment type="caution">
    <text evidence="4">The sequence shown here is derived from an EMBL/GenBank/DDBJ whole genome shotgun (WGS) entry which is preliminary data.</text>
</comment>
<keyword evidence="5" id="KW-1185">Reference proteome</keyword>
<feature type="compositionally biased region" description="Low complexity" evidence="1">
    <location>
        <begin position="92"/>
        <end position="104"/>
    </location>
</feature>
<evidence type="ECO:0000256" key="1">
    <source>
        <dbReference type="SAM" id="MobiDB-lite"/>
    </source>
</evidence>
<reference evidence="4" key="1">
    <citation type="submission" date="2023-08" db="EMBL/GenBank/DDBJ databases">
        <authorList>
            <person name="Chen Y."/>
            <person name="Shah S."/>
            <person name="Dougan E. K."/>
            <person name="Thang M."/>
            <person name="Chan C."/>
        </authorList>
    </citation>
    <scope>NUCLEOTIDE SEQUENCE</scope>
</reference>
<keyword evidence="2" id="KW-0472">Membrane</keyword>
<proteinExistence type="predicted"/>
<feature type="chain" id="PRO_5041421690" evidence="3">
    <location>
        <begin position="20"/>
        <end position="216"/>
    </location>
</feature>
<feature type="region of interest" description="Disordered" evidence="1">
    <location>
        <begin position="85"/>
        <end position="107"/>
    </location>
</feature>
<dbReference type="Proteomes" id="UP001178507">
    <property type="component" value="Unassembled WGS sequence"/>
</dbReference>
<feature type="signal peptide" evidence="3">
    <location>
        <begin position="1"/>
        <end position="19"/>
    </location>
</feature>
<evidence type="ECO:0000313" key="4">
    <source>
        <dbReference type="EMBL" id="CAJ1395738.1"/>
    </source>
</evidence>
<gene>
    <name evidence="4" type="ORF">EVOR1521_LOCUS20099</name>
</gene>
<evidence type="ECO:0000256" key="2">
    <source>
        <dbReference type="SAM" id="Phobius"/>
    </source>
</evidence>
<feature type="transmembrane region" description="Helical" evidence="2">
    <location>
        <begin position="168"/>
        <end position="189"/>
    </location>
</feature>
<accession>A0AA36NB01</accession>
<dbReference type="AlphaFoldDB" id="A0AA36NB01"/>
<evidence type="ECO:0000256" key="3">
    <source>
        <dbReference type="SAM" id="SignalP"/>
    </source>
</evidence>
<dbReference type="EMBL" id="CAUJNA010003207">
    <property type="protein sequence ID" value="CAJ1395738.1"/>
    <property type="molecule type" value="Genomic_DNA"/>
</dbReference>
<protein>
    <submittedName>
        <fullName evidence="4">Uncharacterized protein</fullName>
    </submittedName>
</protein>